<name>A0ABS7BEJ0_9ACTN</name>
<keyword evidence="3" id="KW-1185">Reference proteome</keyword>
<protein>
    <submittedName>
        <fullName evidence="2">Uncharacterized protein</fullName>
    </submittedName>
</protein>
<organism evidence="2 3">
    <name type="scientific">Actinoplanes hulinensis</name>
    <dbReference type="NCBI Taxonomy" id="1144547"/>
    <lineage>
        <taxon>Bacteria</taxon>
        <taxon>Bacillati</taxon>
        <taxon>Actinomycetota</taxon>
        <taxon>Actinomycetes</taxon>
        <taxon>Micromonosporales</taxon>
        <taxon>Micromonosporaceae</taxon>
        <taxon>Actinoplanes</taxon>
    </lineage>
</organism>
<accession>A0ABS7BEJ0</accession>
<dbReference type="Proteomes" id="UP001519863">
    <property type="component" value="Unassembled WGS sequence"/>
</dbReference>
<reference evidence="2 3" key="1">
    <citation type="journal article" date="2013" name="Antonie Van Leeuwenhoek">
        <title>Actinoplanes hulinensis sp. nov., a novel actinomycete isolated from soybean root (Glycine max (L.) Merr).</title>
        <authorList>
            <person name="Shen Y."/>
            <person name="Liu C."/>
            <person name="Wang X."/>
            <person name="Zhao J."/>
            <person name="Jia F."/>
            <person name="Zhang Y."/>
            <person name="Wang L."/>
            <person name="Yang D."/>
            <person name="Xiang W."/>
        </authorList>
    </citation>
    <scope>NUCLEOTIDE SEQUENCE [LARGE SCALE GENOMIC DNA]</scope>
    <source>
        <strain evidence="2 3">NEAU-M9</strain>
    </source>
</reference>
<dbReference type="EMBL" id="JAHXZI010000026">
    <property type="protein sequence ID" value="MBW6439264.1"/>
    <property type="molecule type" value="Genomic_DNA"/>
</dbReference>
<evidence type="ECO:0000313" key="2">
    <source>
        <dbReference type="EMBL" id="MBW6439275.1"/>
    </source>
</evidence>
<evidence type="ECO:0000313" key="3">
    <source>
        <dbReference type="Proteomes" id="UP001519863"/>
    </source>
</evidence>
<proteinExistence type="predicted"/>
<gene>
    <name evidence="1" type="ORF">KZ829_36630</name>
    <name evidence="2" type="ORF">KZ829_36685</name>
</gene>
<comment type="caution">
    <text evidence="2">The sequence shown here is derived from an EMBL/GenBank/DDBJ whole genome shotgun (WGS) entry which is preliminary data.</text>
</comment>
<reference evidence="2" key="2">
    <citation type="submission" date="2021-07" db="EMBL/GenBank/DDBJ databases">
        <authorList>
            <person name="Luo X."/>
        </authorList>
    </citation>
    <scope>NUCLEOTIDE SEQUENCE</scope>
    <source>
        <strain evidence="2">NEAU-M9</strain>
    </source>
</reference>
<sequence length="279" mass="31531">MYVSTGSKTQTVNICTEVNRRTIYESVYELDIRQKVTEEQVAQRNDLAELRAWLESLGGFDRGPRGDEAPAGQPKREPRLIGVDVDDEWFDSARRVVEVAIDSLVLEFIDFPYLHRVEHSLHARLYGILAAHPIFAHLLPIGDTGYSTQPVHKEWPETTAREAKAGRRGNFDLAILSRRQLESATLDDFREGRIAAAIVIEMGLDYGFDHLNQDHDKLINSNVSAGYLVDLVRKRPADDRTEHLVLNPNANVKTAYARHAPTGECVYKTVGESELRRRG</sequence>
<dbReference type="EMBL" id="JAHXZI010000026">
    <property type="protein sequence ID" value="MBW6439275.1"/>
    <property type="molecule type" value="Genomic_DNA"/>
</dbReference>
<evidence type="ECO:0000313" key="1">
    <source>
        <dbReference type="EMBL" id="MBW6439264.1"/>
    </source>
</evidence>